<dbReference type="RefSeq" id="WP_198153316.1">
    <property type="nucleotide sequence ID" value="NZ_LOEE01000065.1"/>
</dbReference>
<protein>
    <recommendedName>
        <fullName evidence="4">SoxR reducing system protein RseC</fullName>
    </recommendedName>
</protein>
<dbReference type="AlphaFoldDB" id="A0A140L0J5"/>
<dbReference type="PANTHER" id="PTHR35867">
    <property type="entry name" value="PROTEIN RSEC"/>
    <property type="match status" value="1"/>
</dbReference>
<dbReference type="InterPro" id="IPR007359">
    <property type="entry name" value="SigmaE_reg_RseC_MucC"/>
</dbReference>
<keyword evidence="1" id="KW-0472">Membrane</keyword>
<dbReference type="InterPro" id="IPR026268">
    <property type="entry name" value="RseC"/>
</dbReference>
<reference evidence="2 3" key="1">
    <citation type="submission" date="2015-12" db="EMBL/GenBank/DDBJ databases">
        <title>Draft genome sequence of the thermoanaerobe Thermotalea metallivorans, an isolate from the runoff channel of the Great Artesian Basin, Australia.</title>
        <authorList>
            <person name="Patel B.K."/>
        </authorList>
    </citation>
    <scope>NUCLEOTIDE SEQUENCE [LARGE SCALE GENOMIC DNA]</scope>
    <source>
        <strain evidence="2 3">B2-1</strain>
    </source>
</reference>
<organism evidence="2 3">
    <name type="scientific">Thermotalea metallivorans</name>
    <dbReference type="NCBI Taxonomy" id="520762"/>
    <lineage>
        <taxon>Bacteria</taxon>
        <taxon>Bacillati</taxon>
        <taxon>Bacillota</taxon>
        <taxon>Clostridia</taxon>
        <taxon>Peptostreptococcales</taxon>
        <taxon>Thermotaleaceae</taxon>
        <taxon>Thermotalea</taxon>
    </lineage>
</organism>
<gene>
    <name evidence="2" type="ORF">AN619_26800</name>
</gene>
<name>A0A140L0J5_9FIRM</name>
<keyword evidence="1" id="KW-1133">Transmembrane helix</keyword>
<dbReference type="STRING" id="520762.AN619_26800"/>
<proteinExistence type="predicted"/>
<comment type="caution">
    <text evidence="2">The sequence shown here is derived from an EMBL/GenBank/DDBJ whole genome shotgun (WGS) entry which is preliminary data.</text>
</comment>
<accession>A0A140L0J5</accession>
<keyword evidence="3" id="KW-1185">Reference proteome</keyword>
<feature type="transmembrane region" description="Helical" evidence="1">
    <location>
        <begin position="71"/>
        <end position="92"/>
    </location>
</feature>
<evidence type="ECO:0008006" key="4">
    <source>
        <dbReference type="Google" id="ProtNLM"/>
    </source>
</evidence>
<keyword evidence="1" id="KW-0812">Transmembrane</keyword>
<dbReference type="EMBL" id="LOEE01000065">
    <property type="protein sequence ID" value="KXG74070.1"/>
    <property type="molecule type" value="Genomic_DNA"/>
</dbReference>
<dbReference type="Proteomes" id="UP000070456">
    <property type="component" value="Unassembled WGS sequence"/>
</dbReference>
<evidence type="ECO:0000313" key="3">
    <source>
        <dbReference type="Proteomes" id="UP000070456"/>
    </source>
</evidence>
<evidence type="ECO:0000256" key="1">
    <source>
        <dbReference type="SAM" id="Phobius"/>
    </source>
</evidence>
<dbReference type="PIRSF" id="PIRSF004923">
    <property type="entry name" value="RseC"/>
    <property type="match status" value="1"/>
</dbReference>
<evidence type="ECO:0000313" key="2">
    <source>
        <dbReference type="EMBL" id="KXG74070.1"/>
    </source>
</evidence>
<dbReference type="Pfam" id="PF04246">
    <property type="entry name" value="RseC_MucC"/>
    <property type="match status" value="1"/>
</dbReference>
<sequence>MNQTGKVIEVVKNNKARVLMTKHSACGDCGACQHGKENMQLSIVAMNEVGAKAGDWVEVNMETQNVMGAAFIVYVIPLMAMLLGIGTGSFLLKNMHIEENLEAYSAGIGFILMACTFFIVKVFEKRFHQDKRYIPTITKILNRSS</sequence>
<feature type="transmembrane region" description="Helical" evidence="1">
    <location>
        <begin position="104"/>
        <end position="123"/>
    </location>
</feature>
<dbReference type="PANTHER" id="PTHR35867:SF1">
    <property type="entry name" value="PROTEIN RSEC"/>
    <property type="match status" value="1"/>
</dbReference>